<dbReference type="InterPro" id="IPR010260">
    <property type="entry name" value="AlpA"/>
</dbReference>
<dbReference type="Pfam" id="PF05930">
    <property type="entry name" value="Phage_AlpA"/>
    <property type="match status" value="1"/>
</dbReference>
<protein>
    <submittedName>
        <fullName evidence="1">AlpA family transcriptional regulator</fullName>
    </submittedName>
</protein>
<comment type="caution">
    <text evidence="1">The sequence shown here is derived from an EMBL/GenBank/DDBJ whole genome shotgun (WGS) entry which is preliminary data.</text>
</comment>
<evidence type="ECO:0000313" key="2">
    <source>
        <dbReference type="Proteomes" id="UP000246145"/>
    </source>
</evidence>
<dbReference type="RefSeq" id="WP_165832438.1">
    <property type="nucleotide sequence ID" value="NZ_JACCEX010000001.1"/>
</dbReference>
<gene>
    <name evidence="1" type="ORF">C7440_0768</name>
</gene>
<sequence>MAQQETTQQPIPDDMIYDDLPTLSSYTNMGRTATYAAIKNLGFPEPYQLGARLVRWKRSEVKEWLENRPRGTRLTAADKARQKEAA</sequence>
<reference evidence="1 2" key="1">
    <citation type="submission" date="2018-04" db="EMBL/GenBank/DDBJ databases">
        <title>Genomic Encyclopedia of Type Strains, Phase IV (KMG-IV): sequencing the most valuable type-strain genomes for metagenomic binning, comparative biology and taxonomic classification.</title>
        <authorList>
            <person name="Goeker M."/>
        </authorList>
    </citation>
    <scope>NUCLEOTIDE SEQUENCE [LARGE SCALE GENOMIC DNA]</scope>
    <source>
        <strain evidence="1 2">DSM 10065</strain>
    </source>
</reference>
<dbReference type="Proteomes" id="UP000246145">
    <property type="component" value="Unassembled WGS sequence"/>
</dbReference>
<evidence type="ECO:0000313" key="1">
    <source>
        <dbReference type="EMBL" id="PVY68371.1"/>
    </source>
</evidence>
<dbReference type="AlphaFoldDB" id="A0A2U1CRE5"/>
<name>A0A2U1CRE5_9BURK</name>
<organism evidence="1 2">
    <name type="scientific">Pusillimonas noertemannii</name>
    <dbReference type="NCBI Taxonomy" id="305977"/>
    <lineage>
        <taxon>Bacteria</taxon>
        <taxon>Pseudomonadati</taxon>
        <taxon>Pseudomonadota</taxon>
        <taxon>Betaproteobacteria</taxon>
        <taxon>Burkholderiales</taxon>
        <taxon>Alcaligenaceae</taxon>
        <taxon>Pusillimonas</taxon>
    </lineage>
</organism>
<proteinExistence type="predicted"/>
<accession>A0A2U1CRE5</accession>
<dbReference type="EMBL" id="QEKO01000001">
    <property type="protein sequence ID" value="PVY68371.1"/>
    <property type="molecule type" value="Genomic_DNA"/>
</dbReference>
<keyword evidence="2" id="KW-1185">Reference proteome</keyword>
<dbReference type="Gene3D" id="1.10.238.160">
    <property type="match status" value="1"/>
</dbReference>